<dbReference type="Gene3D" id="3.30.420.10">
    <property type="entry name" value="Ribonuclease H-like superfamily/Ribonuclease H"/>
    <property type="match status" value="1"/>
</dbReference>
<dbReference type="GO" id="GO:0006139">
    <property type="term" value="P:nucleobase-containing compound metabolic process"/>
    <property type="evidence" value="ECO:0007669"/>
    <property type="project" value="InterPro"/>
</dbReference>
<dbReference type="GO" id="GO:0008408">
    <property type="term" value="F:3'-5' exonuclease activity"/>
    <property type="evidence" value="ECO:0007669"/>
    <property type="project" value="InterPro"/>
</dbReference>
<dbReference type="Pfam" id="PF01927">
    <property type="entry name" value="Mut7-C"/>
    <property type="match status" value="2"/>
</dbReference>
<dbReference type="InterPro" id="IPR052408">
    <property type="entry name" value="Exonuclease_MUT-7-like"/>
</dbReference>
<evidence type="ECO:0000313" key="2">
    <source>
        <dbReference type="EMBL" id="RNA29877.1"/>
    </source>
</evidence>
<gene>
    <name evidence="2" type="ORF">BpHYR1_029474</name>
</gene>
<dbReference type="InterPro" id="IPR002562">
    <property type="entry name" value="3'-5'_exonuclease_dom"/>
</dbReference>
<dbReference type="Pfam" id="PF01612">
    <property type="entry name" value="DNA_pol_A_exo1"/>
    <property type="match status" value="1"/>
</dbReference>
<evidence type="ECO:0000259" key="1">
    <source>
        <dbReference type="SMART" id="SM00474"/>
    </source>
</evidence>
<dbReference type="OrthoDB" id="18193at2759"/>
<protein>
    <submittedName>
        <fullName evidence="2">Exonuclease mut-7-like protein</fullName>
    </submittedName>
</protein>
<dbReference type="STRING" id="10195.A0A3M7S2Q7"/>
<dbReference type="PANTHER" id="PTHR47765">
    <property type="entry name" value="3'-5' EXONUCLEASE DOMAIN-CONTAINING PROTEIN"/>
    <property type="match status" value="1"/>
</dbReference>
<dbReference type="GO" id="GO:0003676">
    <property type="term" value="F:nucleic acid binding"/>
    <property type="evidence" value="ECO:0007669"/>
    <property type="project" value="InterPro"/>
</dbReference>
<keyword evidence="2" id="KW-0540">Nuclease</keyword>
<dbReference type="Proteomes" id="UP000276133">
    <property type="component" value="Unassembled WGS sequence"/>
</dbReference>
<dbReference type="InterPro" id="IPR012337">
    <property type="entry name" value="RNaseH-like_sf"/>
</dbReference>
<dbReference type="AlphaFoldDB" id="A0A3M7S2Q7"/>
<dbReference type="InterPro" id="IPR036397">
    <property type="entry name" value="RNaseH_sf"/>
</dbReference>
<proteinExistence type="predicted"/>
<keyword evidence="2" id="KW-0378">Hydrolase</keyword>
<reference evidence="2 3" key="1">
    <citation type="journal article" date="2018" name="Sci. Rep.">
        <title>Genomic signatures of local adaptation to the degree of environmental predictability in rotifers.</title>
        <authorList>
            <person name="Franch-Gras L."/>
            <person name="Hahn C."/>
            <person name="Garcia-Roger E.M."/>
            <person name="Carmona M.J."/>
            <person name="Serra M."/>
            <person name="Gomez A."/>
        </authorList>
    </citation>
    <scope>NUCLEOTIDE SEQUENCE [LARGE SCALE GENOMIC DNA]</scope>
    <source>
        <strain evidence="2">HYR1</strain>
    </source>
</reference>
<dbReference type="SMART" id="SM00474">
    <property type="entry name" value="35EXOc"/>
    <property type="match status" value="1"/>
</dbReference>
<organism evidence="2 3">
    <name type="scientific">Brachionus plicatilis</name>
    <name type="common">Marine rotifer</name>
    <name type="synonym">Brachionus muelleri</name>
    <dbReference type="NCBI Taxonomy" id="10195"/>
    <lineage>
        <taxon>Eukaryota</taxon>
        <taxon>Metazoa</taxon>
        <taxon>Spiralia</taxon>
        <taxon>Gnathifera</taxon>
        <taxon>Rotifera</taxon>
        <taxon>Eurotatoria</taxon>
        <taxon>Monogononta</taxon>
        <taxon>Pseudotrocha</taxon>
        <taxon>Ploima</taxon>
        <taxon>Brachionidae</taxon>
        <taxon>Brachionus</taxon>
    </lineage>
</organism>
<dbReference type="PANTHER" id="PTHR47765:SF2">
    <property type="entry name" value="EXONUCLEASE MUT-7 HOMOLOG"/>
    <property type="match status" value="1"/>
</dbReference>
<dbReference type="EMBL" id="REGN01002157">
    <property type="protein sequence ID" value="RNA29877.1"/>
    <property type="molecule type" value="Genomic_DNA"/>
</dbReference>
<feature type="domain" description="3'-5' exonuclease" evidence="1">
    <location>
        <begin position="463"/>
        <end position="674"/>
    </location>
</feature>
<dbReference type="InterPro" id="IPR002782">
    <property type="entry name" value="Mut7-C_RNAse_dom"/>
</dbReference>
<comment type="caution">
    <text evidence="2">The sequence shown here is derived from an EMBL/GenBank/DDBJ whole genome shotgun (WGS) entry which is preliminary data.</text>
</comment>
<accession>A0A3M7S2Q7</accession>
<keyword evidence="3" id="KW-1185">Reference proteome</keyword>
<dbReference type="SUPFAM" id="SSF53098">
    <property type="entry name" value="Ribonuclease H-like"/>
    <property type="match status" value="1"/>
</dbReference>
<sequence length="929" mass="109042">MDRYNFSENEYSDEDEEFYFFDSIKPQEQKDGEEKKQKEIEARMVSSITTRLTDLNDFNMIKVDQCELNKQYLKEYLQSLFDLTLKLRKNRNNGDSLDSANALKEDGSALDKINKEKAENRHFKKLQEAIFKKIESSLFKEYSKSSNPFYLNLFFIENSNDFKSNKFTSVACLIAKTFDKWVSQEENYDFVKKFHVTPDIKIDAFSVATRHNLLLLDWIAKAYQLNHNNEFIIPYLKYKTKDFDFKDKAIIISTLHLHDHFSCEEIVLPLLFQDKLNIIDKYLNKSSKQQQLFVKILDQMCDKNSSISSFLYKCPIKDVKIDKLNRKNLSKLAIRMIKMYSIDPAFCPNITNQKFFKNLRYLMYRRYIEKSISYAPWQDLISECLEQADYLIEGFLGMLYDHMDFKEMNFWIKKLNLDPEILPDYIQSSVKDYKKKEHKEDSCIDDNTVSNQFYQLKVDESKIKLIDTIKDFHDFLIEIELLSQEKEFLFVGVDTEWKPTCVMGINIEESKKVALFQIATNEHIYLIDLCALSDTFDEIDSHLMAHKFLNNKKIIKLGYGFTNDIKMLSHSFINMHDLENFRSTVIDLAFVADQLKKMNLALFSKVVIQETDEKVTNEKGLSELVRVCLGKPLNKEEQISNWEKRPLRKSQIQYAALDAFCLIEIFDFLKERTREMNIEFDFFKCIGKKYKHGGSSTKIEKAEKKTQAPQQSKIEPSNYVINEHKIRVNDIKFICDNMLGGLGRELRRLGIDTVILKNESDHSDVAKIARRESRYAISSGLPFNIIRNQLPEGKCIHAINKSAKEQAAHILNIFNIEVKRCNAGSFTILNKEQIKSLWFMEKSKQNSEKTFDNQYDYLNDKDLMSKVDIENFCLQTPARPIIDLNQLFESTIKVMDTYFICDGCGQIYWEGPHWQNIKSRFAYAISSNN</sequence>
<name>A0A3M7S2Q7_BRAPC</name>
<keyword evidence="2" id="KW-0269">Exonuclease</keyword>
<evidence type="ECO:0000313" key="3">
    <source>
        <dbReference type="Proteomes" id="UP000276133"/>
    </source>
</evidence>